<evidence type="ECO:0008006" key="4">
    <source>
        <dbReference type="Google" id="ProtNLM"/>
    </source>
</evidence>
<dbReference type="EMBL" id="JBHTIA010000013">
    <property type="protein sequence ID" value="MFD0767017.1"/>
    <property type="molecule type" value="Genomic_DNA"/>
</dbReference>
<gene>
    <name evidence="2" type="ORF">ACFQZI_19320</name>
</gene>
<dbReference type="RefSeq" id="WP_377145437.1">
    <property type="nucleotide sequence ID" value="NZ_JBHTIA010000013.1"/>
</dbReference>
<organism evidence="2 3">
    <name type="scientific">Mucilaginibacter lutimaris</name>
    <dbReference type="NCBI Taxonomy" id="931629"/>
    <lineage>
        <taxon>Bacteria</taxon>
        <taxon>Pseudomonadati</taxon>
        <taxon>Bacteroidota</taxon>
        <taxon>Sphingobacteriia</taxon>
        <taxon>Sphingobacteriales</taxon>
        <taxon>Sphingobacteriaceae</taxon>
        <taxon>Mucilaginibacter</taxon>
    </lineage>
</organism>
<feature type="signal peptide" evidence="1">
    <location>
        <begin position="1"/>
        <end position="24"/>
    </location>
</feature>
<dbReference type="Gene3D" id="2.60.40.1930">
    <property type="match status" value="1"/>
</dbReference>
<protein>
    <recommendedName>
        <fullName evidence="4">MG2 domain-containing protein</fullName>
    </recommendedName>
</protein>
<accession>A0ABW2ZLD2</accession>
<evidence type="ECO:0000256" key="1">
    <source>
        <dbReference type="SAM" id="SignalP"/>
    </source>
</evidence>
<dbReference type="Proteomes" id="UP001597073">
    <property type="component" value="Unassembled WGS sequence"/>
</dbReference>
<proteinExistence type="predicted"/>
<reference evidence="3" key="1">
    <citation type="journal article" date="2019" name="Int. J. Syst. Evol. Microbiol.">
        <title>The Global Catalogue of Microorganisms (GCM) 10K type strain sequencing project: providing services to taxonomists for standard genome sequencing and annotation.</title>
        <authorList>
            <consortium name="The Broad Institute Genomics Platform"/>
            <consortium name="The Broad Institute Genome Sequencing Center for Infectious Disease"/>
            <person name="Wu L."/>
            <person name="Ma J."/>
        </authorList>
    </citation>
    <scope>NUCLEOTIDE SEQUENCE [LARGE SCALE GENOMIC DNA]</scope>
    <source>
        <strain evidence="3">CCUG 60742</strain>
    </source>
</reference>
<sequence length="925" mass="103338">MRHIIKILLLLFTLNCLVSPVAYAQSIKPGGVKEMVTRIQEQNTRMPQEKLYLLTDKPNYFTGDTIWFKVHLVNSGNKKPSYISAKIYVELLNDSSRVVDRLVMPTQNGMGTGDFTLSPSRYNDGAYTLRAYTNWMQNFGENAFFHKRFYIGDDSKNNWLISEQHTIKSTAEGREVDLAVRLSNPDNTLVTYRDVQMQLLNGNKTIFKKTFVTSDQGTFNTKWILPAKADTRNLKLVLQDGANKKNRQSFPFYPGGEAQNIDVQFMPEGGYMVAGLLNKIAFKAIGDDGLGIDVSGVIINTKNQEVATFRSAHNGMGNFRMVPSANEMYKAQIKYAGSLKTIPLPPVKPAGLVLRIDNVSQPDSLKIYISANIYDKNKGYSLISQGVDTVYFGSSFKIDNGFYNLSIPKSRFATGIVNFTLLDDAGNTLNERKIFINHHDNLKISAVIGKLSYQPKDSIALEIAVTNTNGNPVTGSFAATVTDDAQVKTSPYSNNILSGMLLASELKGTIEEPGWYFASGNPDAPKALDDLLLTQGWTGFDWDNLLKPRKEPKFLPETGNSLSGKLTRMFKKPAPNAKVTLLLQNRENAMIMDTLSGKDGRFIFDNIPYLDSAIYTVKVNNKKGSTFGGEVEVDEIKPAKTMPPYPNSLMPWFVNTDNALLTYYTKNTNSKQAIEKINLADVKGKLLSEVTIRDKRKTTLKDEEGNDIDYTDLLLDEKQLIKAGRQTLYDLLLTKKGFKVMSGYRGNPNSNFLMDGNPMLAILIDGVNVNRFNMMSQAPNAHFNFLKSYLTGLLAADVKQMVIYHVWDRQMGDVLSYLVIQTRSGAGPSTQSPGGIYVYRPEPLYKARQFYKPRYLVNSTYDASVNRSTIHWEPNLVTDENGKATLSFYAADKPSTYTVNIEGTDLQGRFGAQTIKVKVESKPVN</sequence>
<name>A0ABW2ZLD2_9SPHI</name>
<evidence type="ECO:0000313" key="2">
    <source>
        <dbReference type="EMBL" id="MFD0767017.1"/>
    </source>
</evidence>
<feature type="chain" id="PRO_5046007698" description="MG2 domain-containing protein" evidence="1">
    <location>
        <begin position="25"/>
        <end position="925"/>
    </location>
</feature>
<comment type="caution">
    <text evidence="2">The sequence shown here is derived from an EMBL/GenBank/DDBJ whole genome shotgun (WGS) entry which is preliminary data.</text>
</comment>
<keyword evidence="1" id="KW-0732">Signal</keyword>
<evidence type="ECO:0000313" key="3">
    <source>
        <dbReference type="Proteomes" id="UP001597073"/>
    </source>
</evidence>
<keyword evidence="3" id="KW-1185">Reference proteome</keyword>